<dbReference type="RefSeq" id="WP_036656061.1">
    <property type="nucleotide sequence ID" value="NZ_JQCR01000003.1"/>
</dbReference>
<proteinExistence type="predicted"/>
<feature type="transmembrane region" description="Helical" evidence="2">
    <location>
        <begin position="46"/>
        <end position="62"/>
    </location>
</feature>
<reference evidence="3 4" key="1">
    <citation type="submission" date="2014-08" db="EMBL/GenBank/DDBJ databases">
        <authorList>
            <person name="den Bakker H.C."/>
        </authorList>
    </citation>
    <scope>NUCLEOTIDE SEQUENCE [LARGE SCALE GENOMIC DNA]</scope>
    <source>
        <strain evidence="3 4">DSM 18334</strain>
    </source>
</reference>
<feature type="transmembrane region" description="Helical" evidence="2">
    <location>
        <begin position="74"/>
        <end position="92"/>
    </location>
</feature>
<dbReference type="Proteomes" id="UP000029734">
    <property type="component" value="Unassembled WGS sequence"/>
</dbReference>
<evidence type="ECO:0000256" key="2">
    <source>
        <dbReference type="SAM" id="Phobius"/>
    </source>
</evidence>
<feature type="region of interest" description="Disordered" evidence="1">
    <location>
        <begin position="1"/>
        <end position="30"/>
    </location>
</feature>
<dbReference type="eggNOG" id="ENOG50337FU">
    <property type="taxonomic scope" value="Bacteria"/>
</dbReference>
<evidence type="ECO:0000313" key="4">
    <source>
        <dbReference type="Proteomes" id="UP000029734"/>
    </source>
</evidence>
<dbReference type="OrthoDB" id="2598858at2"/>
<dbReference type="STRING" id="268407.PWYN_22220"/>
<evidence type="ECO:0000256" key="1">
    <source>
        <dbReference type="SAM" id="MobiDB-lite"/>
    </source>
</evidence>
<name>A0A098M454_9BACL</name>
<protein>
    <recommendedName>
        <fullName evidence="5">Methyltransferase</fullName>
    </recommendedName>
</protein>
<gene>
    <name evidence="3" type="ORF">PWYN_22220</name>
</gene>
<dbReference type="AlphaFoldDB" id="A0A098M454"/>
<reference evidence="3 4" key="2">
    <citation type="submission" date="2014-10" db="EMBL/GenBank/DDBJ databases">
        <title>Comparative genomics of the Paenibacillus odorifer group.</title>
        <authorList>
            <person name="Tsai Y.-C."/>
            <person name="Martin N."/>
            <person name="Korlach J."/>
            <person name="Wiedmann M."/>
        </authorList>
    </citation>
    <scope>NUCLEOTIDE SEQUENCE [LARGE SCALE GENOMIC DNA]</scope>
    <source>
        <strain evidence="3 4">DSM 18334</strain>
    </source>
</reference>
<comment type="caution">
    <text evidence="3">The sequence shown here is derived from an EMBL/GenBank/DDBJ whole genome shotgun (WGS) entry which is preliminary data.</text>
</comment>
<accession>A0A098M454</accession>
<organism evidence="3 4">
    <name type="scientific">Paenibacillus wynnii</name>
    <dbReference type="NCBI Taxonomy" id="268407"/>
    <lineage>
        <taxon>Bacteria</taxon>
        <taxon>Bacillati</taxon>
        <taxon>Bacillota</taxon>
        <taxon>Bacilli</taxon>
        <taxon>Bacillales</taxon>
        <taxon>Paenibacillaceae</taxon>
        <taxon>Paenibacillus</taxon>
    </lineage>
</organism>
<evidence type="ECO:0008006" key="5">
    <source>
        <dbReference type="Google" id="ProtNLM"/>
    </source>
</evidence>
<keyword evidence="2" id="KW-0812">Transmembrane</keyword>
<keyword evidence="4" id="KW-1185">Reference proteome</keyword>
<sequence length="173" mass="19941">MARSWERMVQRNSQKINQQRKKAGKDSIHASTVSTKSGDVYRGRNIVLPVVLIGLGIMYWMVGTLDEVKGNGSLMNWLGIVLYFALAALLFFRRPYLKVERARLSTFKFNRERFLGAADIEKIVLSRGSVIIKHKGKRMKWIFSKLINRYDTAVMGERLEQFATANNITIERE</sequence>
<dbReference type="EMBL" id="JQCR01000003">
    <property type="protein sequence ID" value="KGE17335.1"/>
    <property type="molecule type" value="Genomic_DNA"/>
</dbReference>
<keyword evidence="2" id="KW-0472">Membrane</keyword>
<keyword evidence="2" id="KW-1133">Transmembrane helix</keyword>
<evidence type="ECO:0000313" key="3">
    <source>
        <dbReference type="EMBL" id="KGE17335.1"/>
    </source>
</evidence>